<feature type="non-terminal residue" evidence="2">
    <location>
        <position position="164"/>
    </location>
</feature>
<evidence type="ECO:0000259" key="1">
    <source>
        <dbReference type="Pfam" id="PF18701"/>
    </source>
</evidence>
<name>A0A9D4BBI9_DREPO</name>
<evidence type="ECO:0000313" key="2">
    <source>
        <dbReference type="EMBL" id="KAH3689036.1"/>
    </source>
</evidence>
<dbReference type="Pfam" id="PF18701">
    <property type="entry name" value="DUF5641"/>
    <property type="match status" value="1"/>
</dbReference>
<reference evidence="2" key="2">
    <citation type="submission" date="2020-11" db="EMBL/GenBank/DDBJ databases">
        <authorList>
            <person name="McCartney M.A."/>
            <person name="Auch B."/>
            <person name="Kono T."/>
            <person name="Mallez S."/>
            <person name="Becker A."/>
            <person name="Gohl D.M."/>
            <person name="Silverstein K.A.T."/>
            <person name="Koren S."/>
            <person name="Bechman K.B."/>
            <person name="Herman A."/>
            <person name="Abrahante J.E."/>
            <person name="Garbe J."/>
        </authorList>
    </citation>
    <scope>NUCLEOTIDE SEQUENCE</scope>
    <source>
        <strain evidence="2">Duluth1</strain>
        <tissue evidence="2">Whole animal</tissue>
    </source>
</reference>
<comment type="caution">
    <text evidence="2">The sequence shown here is derived from an EMBL/GenBank/DDBJ whole genome shotgun (WGS) entry which is preliminary data.</text>
</comment>
<proteinExistence type="predicted"/>
<protein>
    <recommendedName>
        <fullName evidence="1">DUF5641 domain-containing protein</fullName>
    </recommendedName>
</protein>
<feature type="domain" description="DUF5641" evidence="1">
    <location>
        <begin position="96"/>
        <end position="164"/>
    </location>
</feature>
<keyword evidence="3" id="KW-1185">Reference proteome</keyword>
<evidence type="ECO:0000313" key="3">
    <source>
        <dbReference type="Proteomes" id="UP000828390"/>
    </source>
</evidence>
<dbReference type="AlphaFoldDB" id="A0A9D4BBI9"/>
<gene>
    <name evidence="2" type="ORF">DPMN_192188</name>
</gene>
<dbReference type="Proteomes" id="UP000828390">
    <property type="component" value="Unassembled WGS sequence"/>
</dbReference>
<sequence length="164" mass="18591">MLDYNHVYNWEIPNAFVIICRRIYCGKGKTPHTTIRLSVKADRMLSIMSSNHDTVLQTMLSCSHDAKAVGDSSFPNVTLVISHNAHRLACVLSNSTVHRWTHEYLTSLREFQTKGGNNHQTIRLCDVVIVQDDFKPRLQWTLAVVDELLTGNDGLTRAARLRTS</sequence>
<organism evidence="2 3">
    <name type="scientific">Dreissena polymorpha</name>
    <name type="common">Zebra mussel</name>
    <name type="synonym">Mytilus polymorpha</name>
    <dbReference type="NCBI Taxonomy" id="45954"/>
    <lineage>
        <taxon>Eukaryota</taxon>
        <taxon>Metazoa</taxon>
        <taxon>Spiralia</taxon>
        <taxon>Lophotrochozoa</taxon>
        <taxon>Mollusca</taxon>
        <taxon>Bivalvia</taxon>
        <taxon>Autobranchia</taxon>
        <taxon>Heteroconchia</taxon>
        <taxon>Euheterodonta</taxon>
        <taxon>Imparidentia</taxon>
        <taxon>Neoheterodontei</taxon>
        <taxon>Myida</taxon>
        <taxon>Dreissenoidea</taxon>
        <taxon>Dreissenidae</taxon>
        <taxon>Dreissena</taxon>
    </lineage>
</organism>
<dbReference type="InterPro" id="IPR040676">
    <property type="entry name" value="DUF5641"/>
</dbReference>
<accession>A0A9D4BBI9</accession>
<reference evidence="2" key="1">
    <citation type="journal article" date="2019" name="bioRxiv">
        <title>The Genome of the Zebra Mussel, Dreissena polymorpha: A Resource for Invasive Species Research.</title>
        <authorList>
            <person name="McCartney M.A."/>
            <person name="Auch B."/>
            <person name="Kono T."/>
            <person name="Mallez S."/>
            <person name="Zhang Y."/>
            <person name="Obille A."/>
            <person name="Becker A."/>
            <person name="Abrahante J.E."/>
            <person name="Garbe J."/>
            <person name="Badalamenti J.P."/>
            <person name="Herman A."/>
            <person name="Mangelson H."/>
            <person name="Liachko I."/>
            <person name="Sullivan S."/>
            <person name="Sone E.D."/>
            <person name="Koren S."/>
            <person name="Silverstein K.A.T."/>
            <person name="Beckman K.B."/>
            <person name="Gohl D.M."/>
        </authorList>
    </citation>
    <scope>NUCLEOTIDE SEQUENCE</scope>
    <source>
        <strain evidence="2">Duluth1</strain>
        <tissue evidence="2">Whole animal</tissue>
    </source>
</reference>
<dbReference type="EMBL" id="JAIWYP010000160">
    <property type="protein sequence ID" value="KAH3689036.1"/>
    <property type="molecule type" value="Genomic_DNA"/>
</dbReference>